<dbReference type="EMBL" id="KN668991">
    <property type="protein sequence ID" value="KHN04747.1"/>
    <property type="molecule type" value="Genomic_DNA"/>
</dbReference>
<name>A0A0B2PAZ7_GLYSO</name>
<sequence length="143" mass="15927">MHVVPKCRKRVHRPVDLHVHIAIPPSVTPQCPPIGTYFSRRNATTLFPSSPAFTYIFARSKHRITAGTHFSFTLGVSSSPSSTLSSPENSYSLSLSGSEWEYYLKTTTSSGWLGRFRLRRKRVTNAAVSESLISGEERKEGAK</sequence>
<gene>
    <name evidence="1" type="ORF">glysoja_047600</name>
</gene>
<proteinExistence type="predicted"/>
<dbReference type="AlphaFoldDB" id="A0A0B2PAZ7"/>
<dbReference type="Proteomes" id="UP000053555">
    <property type="component" value="Unassembled WGS sequence"/>
</dbReference>
<evidence type="ECO:0000313" key="1">
    <source>
        <dbReference type="EMBL" id="KHN04747.1"/>
    </source>
</evidence>
<accession>A0A0B2PAZ7</accession>
<organism evidence="1">
    <name type="scientific">Glycine soja</name>
    <name type="common">Wild soybean</name>
    <dbReference type="NCBI Taxonomy" id="3848"/>
    <lineage>
        <taxon>Eukaryota</taxon>
        <taxon>Viridiplantae</taxon>
        <taxon>Streptophyta</taxon>
        <taxon>Embryophyta</taxon>
        <taxon>Tracheophyta</taxon>
        <taxon>Spermatophyta</taxon>
        <taxon>Magnoliopsida</taxon>
        <taxon>eudicotyledons</taxon>
        <taxon>Gunneridae</taxon>
        <taxon>Pentapetalae</taxon>
        <taxon>rosids</taxon>
        <taxon>fabids</taxon>
        <taxon>Fabales</taxon>
        <taxon>Fabaceae</taxon>
        <taxon>Papilionoideae</taxon>
        <taxon>50 kb inversion clade</taxon>
        <taxon>NPAAA clade</taxon>
        <taxon>indigoferoid/millettioid clade</taxon>
        <taxon>Phaseoleae</taxon>
        <taxon>Glycine</taxon>
        <taxon>Glycine subgen. Soja</taxon>
    </lineage>
</organism>
<protein>
    <submittedName>
        <fullName evidence="1">Uncharacterized protein</fullName>
    </submittedName>
</protein>
<reference evidence="1" key="1">
    <citation type="submission" date="2014-07" db="EMBL/GenBank/DDBJ databases">
        <title>Identification of a novel salt tolerance gene in wild soybean by whole-genome sequencing.</title>
        <authorList>
            <person name="Lam H.-M."/>
            <person name="Qi X."/>
            <person name="Li M.-W."/>
            <person name="Liu X."/>
            <person name="Xie M."/>
            <person name="Ni M."/>
            <person name="Xu X."/>
        </authorList>
    </citation>
    <scope>NUCLEOTIDE SEQUENCE [LARGE SCALE GENOMIC DNA]</scope>
    <source>
        <tissue evidence="1">Root</tissue>
    </source>
</reference>